<dbReference type="EMBL" id="CP002214">
    <property type="protein sequence ID" value="ADO60004.1"/>
    <property type="molecule type" value="Genomic_DNA"/>
</dbReference>
<gene>
    <name evidence="1" type="ORF">PPSC2_28165</name>
</gene>
<dbReference type="Proteomes" id="UP000006868">
    <property type="component" value="Plasmid pSC2"/>
</dbReference>
<organism evidence="1 2">
    <name type="scientific">Paenibacillus polymyxa (strain SC2)</name>
    <name type="common">Bacillus polymyxa</name>
    <dbReference type="NCBI Taxonomy" id="886882"/>
    <lineage>
        <taxon>Bacteria</taxon>
        <taxon>Bacillati</taxon>
        <taxon>Bacillota</taxon>
        <taxon>Bacilli</taxon>
        <taxon>Bacillales</taxon>
        <taxon>Paenibacillaceae</taxon>
        <taxon>Paenibacillus</taxon>
    </lineage>
</organism>
<dbReference type="AlphaFoldDB" id="E3EJY5"/>
<sequence length="160" mass="18729">MKKKLVVVIATEAEAKRKEQGLSSEETIKWFVEQMKDKKISVDGWFTMDDELRKISGHADWFWIIRTVRNNLDKYTWKIEHSVQKPKLHVTKQSENHWLVWGVLKGETRSAEIISFNECGFHGSKKRYRVDVEGSTKESLIEHFQTAKAIAMFEVKKAFA</sequence>
<accession>E3EJY5</accession>
<proteinExistence type="predicted"/>
<keyword evidence="1" id="KW-0614">Plasmid</keyword>
<reference evidence="1 2" key="1">
    <citation type="journal article" date="2011" name="J. Bacteriol.">
        <title>Complete genome sequence of Paenibacillus polymyxa SC2, a strain of plant growth-promoting Rhizobacterium with broad-spectrum antimicrobial activity.</title>
        <authorList>
            <person name="Ma M."/>
            <person name="Wang C."/>
            <person name="Ding Y."/>
            <person name="Li L."/>
            <person name="Shen D."/>
            <person name="Jiang X."/>
            <person name="Guan D."/>
            <person name="Cao F."/>
            <person name="Chen H."/>
            <person name="Feng R."/>
            <person name="Wang X."/>
            <person name="Ge Y."/>
            <person name="Yao L."/>
            <person name="Bing X."/>
            <person name="Yang X."/>
            <person name="Li J."/>
            <person name="Du B."/>
        </authorList>
    </citation>
    <scope>NUCLEOTIDE SEQUENCE [LARGE SCALE GENOMIC DNA]</scope>
    <source>
        <strain evidence="1 2">SC2</strain>
        <plasmid evidence="2">pSC2</plasmid>
    </source>
</reference>
<dbReference type="HOGENOM" id="CLU_1650469_0_0_9"/>
<evidence type="ECO:0000313" key="1">
    <source>
        <dbReference type="EMBL" id="ADO60004.1"/>
    </source>
</evidence>
<evidence type="ECO:0000313" key="2">
    <source>
        <dbReference type="Proteomes" id="UP000006868"/>
    </source>
</evidence>
<dbReference type="PATRIC" id="fig|886882.15.peg.5971"/>
<name>E3EJY5_PAEPS</name>
<dbReference type="KEGG" id="ppm:PPSC2_28165"/>
<dbReference type="RefSeq" id="WP_013386418.1">
    <property type="nucleotide sequence ID" value="NC_014628.2"/>
</dbReference>
<protein>
    <submittedName>
        <fullName evidence="1">Uncharacterized protein</fullName>
    </submittedName>
</protein>
<geneLocation type="plasmid" evidence="1 2">
    <name>pSC2</name>
</geneLocation>